<comment type="caution">
    <text evidence="3">The sequence shown here is derived from an EMBL/GenBank/DDBJ whole genome shotgun (WGS) entry which is preliminary data.</text>
</comment>
<dbReference type="InterPro" id="IPR027417">
    <property type="entry name" value="P-loop_NTPase"/>
</dbReference>
<dbReference type="InterPro" id="IPR034139">
    <property type="entry name" value="TOPRIM_OLD"/>
</dbReference>
<dbReference type="PANTHER" id="PTHR43581">
    <property type="entry name" value="ATP/GTP PHOSPHATASE"/>
    <property type="match status" value="1"/>
</dbReference>
<proteinExistence type="predicted"/>
<dbReference type="InterPro" id="IPR003959">
    <property type="entry name" value="ATPase_AAA_core"/>
</dbReference>
<evidence type="ECO:0000259" key="1">
    <source>
        <dbReference type="Pfam" id="PF13304"/>
    </source>
</evidence>
<organism evidence="3 4">
    <name type="scientific">Bifidobacterium aerophilum</name>
    <dbReference type="NCBI Taxonomy" id="1798155"/>
    <lineage>
        <taxon>Bacteria</taxon>
        <taxon>Bacillati</taxon>
        <taxon>Actinomycetota</taxon>
        <taxon>Actinomycetes</taxon>
        <taxon>Bifidobacteriales</taxon>
        <taxon>Bifidobacteriaceae</taxon>
        <taxon>Bifidobacterium</taxon>
    </lineage>
</organism>
<gene>
    <name evidence="3" type="ORF">GFD25_08180</name>
</gene>
<feature type="domain" description="OLD protein-like TOPRIM" evidence="2">
    <location>
        <begin position="363"/>
        <end position="425"/>
    </location>
</feature>
<dbReference type="Pfam" id="PF13304">
    <property type="entry name" value="AAA_21"/>
    <property type="match status" value="1"/>
</dbReference>
<evidence type="ECO:0000259" key="2">
    <source>
        <dbReference type="Pfam" id="PF20469"/>
    </source>
</evidence>
<evidence type="ECO:0000313" key="3">
    <source>
        <dbReference type="EMBL" id="NEG89958.1"/>
    </source>
</evidence>
<dbReference type="GO" id="GO:0005524">
    <property type="term" value="F:ATP binding"/>
    <property type="evidence" value="ECO:0007669"/>
    <property type="project" value="InterPro"/>
</dbReference>
<feature type="domain" description="ATPase AAA-type core" evidence="1">
    <location>
        <begin position="202"/>
        <end position="313"/>
    </location>
</feature>
<protein>
    <submittedName>
        <fullName evidence="3">AAA family ATPase</fullName>
    </submittedName>
</protein>
<keyword evidence="4" id="KW-1185">Reference proteome</keyword>
<dbReference type="GO" id="GO:0016887">
    <property type="term" value="F:ATP hydrolysis activity"/>
    <property type="evidence" value="ECO:0007669"/>
    <property type="project" value="InterPro"/>
</dbReference>
<dbReference type="PANTHER" id="PTHR43581:SF4">
    <property type="entry name" value="ATP_GTP PHOSPHATASE"/>
    <property type="match status" value="1"/>
</dbReference>
<dbReference type="Gene3D" id="3.40.50.300">
    <property type="entry name" value="P-loop containing nucleotide triphosphate hydrolases"/>
    <property type="match status" value="1"/>
</dbReference>
<sequence length="582" mass="66942">MSSIKEKYQFKINEIHLNGNISIPPKKANIIIGANNVGKSLFLKEIRDYLFGKENIRKIISNIDHQLPESFDALNSTYNITNKVYKDSNGNWNLKSYSNTIDNYDYMNSIVADIYTQTASGYSNNPCTDIDLCIKNRDNLSFRKLCGSLFFQYLGTEERLSICKMQKNLGVDDYRSNLLSSIKHHPKTLKALSTSTKNIFNKEIYLDTDTLGDRICFRVDENFSHIINQARFNENDVQYICSKPLLDEQGDGLKSFVSTFLSINTDEKDILLLDEPEAFLHPPLARQMGEMIGQACETKDISIYIATHSVEILKGILSKCHDVNIIRLDQKENKFNVKIIPQETLNSVILNPLLRSSKVLEGLFCEKVIVTESDADEIIYQELIEKKSPESGIYFTHSQNKQTSIHITDFYRKVGVHCLIISDFDFIRDTKDVAKFLSECSKIKENDKQQILSEIDKIHDIIKQKFSNSQNIDTQEFDSLEMESTKEWKAYKNMLYHQQGLRAFSGNDEKTLQNILEILQKLGLFIVPSGELETILESFGIEYTSNKQNWIINALQRINEIDKDNIEKSDELNNFLDSIISY</sequence>
<dbReference type="Proteomes" id="UP000469194">
    <property type="component" value="Unassembled WGS sequence"/>
</dbReference>
<dbReference type="SUPFAM" id="SSF52540">
    <property type="entry name" value="P-loop containing nucleoside triphosphate hydrolases"/>
    <property type="match status" value="1"/>
</dbReference>
<reference evidence="3 4" key="1">
    <citation type="submission" date="2019-10" db="EMBL/GenBank/DDBJ databases">
        <title>Bifidobacterium from non-human primates.</title>
        <authorList>
            <person name="Modesto M."/>
        </authorList>
    </citation>
    <scope>NUCLEOTIDE SEQUENCE [LARGE SCALE GENOMIC DNA]</scope>
    <source>
        <strain evidence="3 4">TRE17</strain>
    </source>
</reference>
<accession>A0A6N9Z5S2</accession>
<dbReference type="AlphaFoldDB" id="A0A6N9Z5S2"/>
<name>A0A6N9Z5S2_9BIFI</name>
<dbReference type="RefSeq" id="WP_163231761.1">
    <property type="nucleotide sequence ID" value="NZ_WHZW01000016.1"/>
</dbReference>
<dbReference type="InterPro" id="IPR051396">
    <property type="entry name" value="Bact_Antivir_Def_Nuclease"/>
</dbReference>
<dbReference type="EMBL" id="WHZW01000016">
    <property type="protein sequence ID" value="NEG89958.1"/>
    <property type="molecule type" value="Genomic_DNA"/>
</dbReference>
<evidence type="ECO:0000313" key="4">
    <source>
        <dbReference type="Proteomes" id="UP000469194"/>
    </source>
</evidence>
<dbReference type="Pfam" id="PF20469">
    <property type="entry name" value="OLD-like_TOPRIM"/>
    <property type="match status" value="1"/>
</dbReference>